<dbReference type="Pfam" id="PF04072">
    <property type="entry name" value="LCM"/>
    <property type="match status" value="1"/>
</dbReference>
<dbReference type="PIRSF" id="PIRSF028177">
    <property type="entry name" value="Polyketide_synth_Omtfrase_TcmP"/>
    <property type="match status" value="1"/>
</dbReference>
<organism evidence="3 5">
    <name type="scientific">Parabacteroides distasonis</name>
    <dbReference type="NCBI Taxonomy" id="823"/>
    <lineage>
        <taxon>Bacteria</taxon>
        <taxon>Pseudomonadati</taxon>
        <taxon>Bacteroidota</taxon>
        <taxon>Bacteroidia</taxon>
        <taxon>Bacteroidales</taxon>
        <taxon>Tannerellaceae</taxon>
        <taxon>Parabacteroides</taxon>
    </lineage>
</organism>
<evidence type="ECO:0000313" key="4">
    <source>
        <dbReference type="EMBL" id="MDB9138830.1"/>
    </source>
</evidence>
<keyword evidence="1 3" id="KW-0489">Methyltransferase</keyword>
<dbReference type="EMBL" id="JAQMPX010000070">
    <property type="protein sequence ID" value="MDB9138830.1"/>
    <property type="molecule type" value="Genomic_DNA"/>
</dbReference>
<protein>
    <submittedName>
        <fullName evidence="4">Class I SAM-dependent methyltransferase</fullName>
    </submittedName>
    <submittedName>
        <fullName evidence="3">Putative S-adenosyl-L-methionine-dependent methyltransferase ML2640</fullName>
        <ecNumber evidence="3 4">2.1.1.-</ecNumber>
    </submittedName>
</protein>
<dbReference type="RefSeq" id="WP_044545772.1">
    <property type="nucleotide sequence ID" value="NZ_CDRH01000379.1"/>
</dbReference>
<evidence type="ECO:0000313" key="3">
    <source>
        <dbReference type="EMBL" id="CUM98646.1"/>
    </source>
</evidence>
<dbReference type="InterPro" id="IPR016874">
    <property type="entry name" value="TcmP-like"/>
</dbReference>
<gene>
    <name evidence="3" type="ORF">ERS852429_01443</name>
    <name evidence="4" type="ORF">PN612_09955</name>
</gene>
<dbReference type="Gene3D" id="3.40.50.150">
    <property type="entry name" value="Vaccinia Virus protein VP39"/>
    <property type="match status" value="1"/>
</dbReference>
<reference evidence="3 5" key="1">
    <citation type="submission" date="2015-09" db="EMBL/GenBank/DDBJ databases">
        <authorList>
            <consortium name="Pathogen Informatics"/>
        </authorList>
    </citation>
    <scope>NUCLEOTIDE SEQUENCE [LARGE SCALE GENOMIC DNA]</scope>
    <source>
        <strain evidence="3 5">2789STDY5608872</strain>
    </source>
</reference>
<dbReference type="InterPro" id="IPR029063">
    <property type="entry name" value="SAM-dependent_MTases_sf"/>
</dbReference>
<evidence type="ECO:0000256" key="1">
    <source>
        <dbReference type="ARBA" id="ARBA00022603"/>
    </source>
</evidence>
<reference evidence="4" key="2">
    <citation type="submission" date="2023-01" db="EMBL/GenBank/DDBJ databases">
        <title>Human gut microbiome strain richness.</title>
        <authorList>
            <person name="Chen-Liaw A."/>
        </authorList>
    </citation>
    <scope>NUCLEOTIDE SEQUENCE</scope>
    <source>
        <strain evidence="4">D35st1_E5_D35t1_190705</strain>
    </source>
</reference>
<dbReference type="Proteomes" id="UP001211522">
    <property type="component" value="Unassembled WGS sequence"/>
</dbReference>
<proteinExistence type="predicted"/>
<evidence type="ECO:0000313" key="5">
    <source>
        <dbReference type="Proteomes" id="UP000095591"/>
    </source>
</evidence>
<sequence length="277" mass="32367">MNKIKPEIKDDIAETLFIPLLSRAHESHRKDAILKDPMACELVEKIDYDFAKFGKITMSTTGTAIRLRHFDRLVQRFIDRKVTEDPVVVSIGCGLDSRFQRVSNHNQATFYELDLPEVINLREKLFPASAKDLTIKGSMLETDWMDMLRQKHPHGRFLFLAEGVMMYFNEEQVKSVIQNLAQRFPGCEIYFDFVSKWAARNSDKHESVKRTKARFHFGLNDPHTIEQWFPKLKLIERFYFISEEKKRWGLPGLIMWLIPALHKSFGIVGYKVGEISK</sequence>
<dbReference type="PANTHER" id="PTHR43619">
    <property type="entry name" value="S-ADENOSYL-L-METHIONINE-DEPENDENT METHYLTRANSFERASE YKTD-RELATED"/>
    <property type="match status" value="1"/>
</dbReference>
<accession>A0A173T951</accession>
<dbReference type="PANTHER" id="PTHR43619:SF2">
    <property type="entry name" value="S-ADENOSYL-L-METHIONINE-DEPENDENT METHYLTRANSFERASES SUPERFAMILY PROTEIN"/>
    <property type="match status" value="1"/>
</dbReference>
<dbReference type="EMBL" id="CYXP01000002">
    <property type="protein sequence ID" value="CUM98646.1"/>
    <property type="molecule type" value="Genomic_DNA"/>
</dbReference>
<dbReference type="GO" id="GO:0008168">
    <property type="term" value="F:methyltransferase activity"/>
    <property type="evidence" value="ECO:0007669"/>
    <property type="project" value="UniProtKB-KW"/>
</dbReference>
<dbReference type="EC" id="2.1.1.-" evidence="3 4"/>
<evidence type="ECO:0000256" key="2">
    <source>
        <dbReference type="ARBA" id="ARBA00022679"/>
    </source>
</evidence>
<keyword evidence="2 3" id="KW-0808">Transferase</keyword>
<dbReference type="SUPFAM" id="SSF53335">
    <property type="entry name" value="S-adenosyl-L-methionine-dependent methyltransferases"/>
    <property type="match status" value="1"/>
</dbReference>
<dbReference type="Proteomes" id="UP000095591">
    <property type="component" value="Unassembled WGS sequence"/>
</dbReference>
<dbReference type="AlphaFoldDB" id="A0A173T951"/>
<name>A0A173T951_PARDI</name>
<dbReference type="GO" id="GO:0032259">
    <property type="term" value="P:methylation"/>
    <property type="evidence" value="ECO:0007669"/>
    <property type="project" value="UniProtKB-KW"/>
</dbReference>
<dbReference type="InterPro" id="IPR007213">
    <property type="entry name" value="Ppm1/Ppm2/Tcmp"/>
</dbReference>